<dbReference type="EMBL" id="JAAEJV010000014">
    <property type="protein sequence ID" value="MBF5059206.1"/>
    <property type="molecule type" value="Genomic_DNA"/>
</dbReference>
<gene>
    <name evidence="1" type="ORF">NEPTK9_000714</name>
</gene>
<comment type="caution">
    <text evidence="1">The sequence shown here is derived from an EMBL/GenBank/DDBJ whole genome shotgun (WGS) entry which is preliminary data.</text>
</comment>
<protein>
    <submittedName>
        <fullName evidence="1">Uncharacterized protein</fullName>
    </submittedName>
</protein>
<reference evidence="1 2" key="1">
    <citation type="submission" date="2020-01" db="EMBL/GenBank/DDBJ databases">
        <title>Draft genome sequence of Cand. Neptunochlamydia vexilliferae K9.</title>
        <authorList>
            <person name="Schulz F."/>
            <person name="Koestlbacher S."/>
            <person name="Wascher F."/>
            <person name="Pizzetti I."/>
            <person name="Horn M."/>
        </authorList>
    </citation>
    <scope>NUCLEOTIDE SEQUENCE [LARGE SCALE GENOMIC DNA]</scope>
    <source>
        <strain evidence="1 2">K9</strain>
    </source>
</reference>
<proteinExistence type="predicted"/>
<accession>A0ABS0AYK6</accession>
<name>A0ABS0AYK6_9BACT</name>
<keyword evidence="2" id="KW-1185">Reference proteome</keyword>
<organism evidence="1 2">
    <name type="scientific">Candidatus Neptunichlamydia vexilliferae</name>
    <dbReference type="NCBI Taxonomy" id="1651774"/>
    <lineage>
        <taxon>Bacteria</taxon>
        <taxon>Pseudomonadati</taxon>
        <taxon>Chlamydiota</taxon>
        <taxon>Chlamydiia</taxon>
        <taxon>Parachlamydiales</taxon>
        <taxon>Simkaniaceae</taxon>
        <taxon>Candidatus Neptunichlamydia</taxon>
    </lineage>
</organism>
<dbReference type="Proteomes" id="UP001194714">
    <property type="component" value="Unassembled WGS sequence"/>
</dbReference>
<sequence length="51" mass="6091">MGKGYPLYKEKSNNSCYKIIFCINIYFNFELWERLFAMEQSLPALYVQASQ</sequence>
<evidence type="ECO:0000313" key="1">
    <source>
        <dbReference type="EMBL" id="MBF5059206.1"/>
    </source>
</evidence>
<evidence type="ECO:0000313" key="2">
    <source>
        <dbReference type="Proteomes" id="UP001194714"/>
    </source>
</evidence>